<dbReference type="RefSeq" id="WP_120723467.1">
    <property type="nucleotide sequence ID" value="NZ_CP032698.1"/>
</dbReference>
<dbReference type="OrthoDB" id="3360397at2"/>
<accession>A0A387HHL0</accession>
<dbReference type="Pfam" id="PF01370">
    <property type="entry name" value="Epimerase"/>
    <property type="match status" value="1"/>
</dbReference>
<dbReference type="GO" id="GO:0003978">
    <property type="term" value="F:UDP-glucose 4-epimerase activity"/>
    <property type="evidence" value="ECO:0007669"/>
    <property type="project" value="UniProtKB-EC"/>
</dbReference>
<organism evidence="3 4">
    <name type="scientific">Streptomyces hundungensis</name>
    <dbReference type="NCBI Taxonomy" id="1077946"/>
    <lineage>
        <taxon>Bacteria</taxon>
        <taxon>Bacillati</taxon>
        <taxon>Actinomycetota</taxon>
        <taxon>Actinomycetes</taxon>
        <taxon>Kitasatosporales</taxon>
        <taxon>Streptomycetaceae</taxon>
        <taxon>Streptomyces</taxon>
    </lineage>
</organism>
<evidence type="ECO:0000313" key="4">
    <source>
        <dbReference type="Proteomes" id="UP000271554"/>
    </source>
</evidence>
<feature type="domain" description="NAD-dependent epimerase/dehydratase" evidence="2">
    <location>
        <begin position="18"/>
        <end position="178"/>
    </location>
</feature>
<dbReference type="KEGG" id="shun:DWB77_05161"/>
<dbReference type="SUPFAM" id="SSF51735">
    <property type="entry name" value="NAD(P)-binding Rossmann-fold domains"/>
    <property type="match status" value="1"/>
</dbReference>
<dbReference type="EMBL" id="CP032698">
    <property type="protein sequence ID" value="AYG82969.1"/>
    <property type="molecule type" value="Genomic_DNA"/>
</dbReference>
<dbReference type="AlphaFoldDB" id="A0A387HHL0"/>
<reference evidence="3 4" key="1">
    <citation type="submission" date="2018-10" db="EMBL/GenBank/DDBJ databases">
        <title>Relationship between Morphology and Antimicrobial Activity in Streptomyces.</title>
        <authorList>
            <person name="Kang H.J."/>
            <person name="Kim S.B."/>
        </authorList>
    </citation>
    <scope>NUCLEOTIDE SEQUENCE [LARGE SCALE GENOMIC DNA]</scope>
    <source>
        <strain evidence="3 4">BH38</strain>
    </source>
</reference>
<dbReference type="InterPro" id="IPR036291">
    <property type="entry name" value="NAD(P)-bd_dom_sf"/>
</dbReference>
<evidence type="ECO:0000256" key="1">
    <source>
        <dbReference type="ARBA" id="ARBA00007637"/>
    </source>
</evidence>
<evidence type="ECO:0000259" key="2">
    <source>
        <dbReference type="Pfam" id="PF01370"/>
    </source>
</evidence>
<dbReference type="InterPro" id="IPR001509">
    <property type="entry name" value="Epimerase_deHydtase"/>
</dbReference>
<comment type="similarity">
    <text evidence="1">Belongs to the NAD(P)-dependent epimerase/dehydratase family.</text>
</comment>
<dbReference type="EC" id="5.1.3.2" evidence="3"/>
<dbReference type="Proteomes" id="UP000271554">
    <property type="component" value="Chromosome"/>
</dbReference>
<keyword evidence="3" id="KW-0413">Isomerase</keyword>
<gene>
    <name evidence="3" type="primary">galE_7</name>
    <name evidence="3" type="ORF">DWB77_05161</name>
</gene>
<dbReference type="Gene3D" id="3.40.50.720">
    <property type="entry name" value="NAD(P)-binding Rossmann-like Domain"/>
    <property type="match status" value="1"/>
</dbReference>
<evidence type="ECO:0000313" key="3">
    <source>
        <dbReference type="EMBL" id="AYG82969.1"/>
    </source>
</evidence>
<keyword evidence="4" id="KW-1185">Reference proteome</keyword>
<sequence length="253" mass="27814">MEIVGRGFLAGHLAGIADHHRDVVALAAGVSAAGDIPPEQYTRESKRLYEVLRHCEKTGKRLVFFSTASAGMYSVPDASPGREDGPVYPATPYGRHKLSLEAVVKSSDVEYLILRLSHVVGFHQPAHQLLPALVRQLVDGRIQVYRGAQRDLIDVEDVIKIVHTLLVDGRTRDVVNVASGHAPRIEDIVTHMEHLLDTRAEKSYVEASGAQPVSIDKLCRLVPPVYGLGFGPDYYRGVLDKYVHAYAHQPVTA</sequence>
<dbReference type="PANTHER" id="PTHR43000">
    <property type="entry name" value="DTDP-D-GLUCOSE 4,6-DEHYDRATASE-RELATED"/>
    <property type="match status" value="1"/>
</dbReference>
<protein>
    <submittedName>
        <fullName evidence="3">UDP-glucose 4-epimerase</fullName>
        <ecNumber evidence="3">5.1.3.2</ecNumber>
    </submittedName>
</protein>
<name>A0A387HHL0_9ACTN</name>
<proteinExistence type="inferred from homology"/>